<evidence type="ECO:0000313" key="2">
    <source>
        <dbReference type="Proteomes" id="UP000799755"/>
    </source>
</evidence>
<reference evidence="1" key="1">
    <citation type="journal article" date="2020" name="Stud. Mycol.">
        <title>101 Dothideomycetes genomes: a test case for predicting lifestyles and emergence of pathogens.</title>
        <authorList>
            <person name="Haridas S."/>
            <person name="Albert R."/>
            <person name="Binder M."/>
            <person name="Bloem J."/>
            <person name="Labutti K."/>
            <person name="Salamov A."/>
            <person name="Andreopoulos B."/>
            <person name="Baker S."/>
            <person name="Barry K."/>
            <person name="Bills G."/>
            <person name="Bluhm B."/>
            <person name="Cannon C."/>
            <person name="Castanera R."/>
            <person name="Culley D."/>
            <person name="Daum C."/>
            <person name="Ezra D."/>
            <person name="Gonzalez J."/>
            <person name="Henrissat B."/>
            <person name="Kuo A."/>
            <person name="Liang C."/>
            <person name="Lipzen A."/>
            <person name="Lutzoni F."/>
            <person name="Magnuson J."/>
            <person name="Mondo S."/>
            <person name="Nolan M."/>
            <person name="Ohm R."/>
            <person name="Pangilinan J."/>
            <person name="Park H.-J."/>
            <person name="Ramirez L."/>
            <person name="Alfaro M."/>
            <person name="Sun H."/>
            <person name="Tritt A."/>
            <person name="Yoshinaga Y."/>
            <person name="Zwiers L.-H."/>
            <person name="Turgeon B."/>
            <person name="Goodwin S."/>
            <person name="Spatafora J."/>
            <person name="Crous P."/>
            <person name="Grigoriev I."/>
        </authorList>
    </citation>
    <scope>NUCLEOTIDE SEQUENCE</scope>
    <source>
        <strain evidence="1">ATCC 200398</strain>
    </source>
</reference>
<name>A0ACB6QV39_9PLEO</name>
<proteinExistence type="predicted"/>
<accession>A0ACB6QV39</accession>
<evidence type="ECO:0000313" key="1">
    <source>
        <dbReference type="EMBL" id="KAF2470380.1"/>
    </source>
</evidence>
<dbReference type="EMBL" id="MU003508">
    <property type="protein sequence ID" value="KAF2470380.1"/>
    <property type="molecule type" value="Genomic_DNA"/>
</dbReference>
<comment type="caution">
    <text evidence="1">The sequence shown here is derived from an EMBL/GenBank/DDBJ whole genome shotgun (WGS) entry which is preliminary data.</text>
</comment>
<sequence>MEPSDQPHASYPTSWELGIIITSLFFGSFLIALDTNIINVAIPRISSDFHSLGDIAWYGTAYLLTITAFQPIFGSLYKFFSTSVVYKVSIVIFEVGSVLCATATSSAVFIFGRAIAGLGAAGILQGALSIISQIVPLEQRPMYMGIVISVFAVTVCVGPPLGGAFTQHSSWRWCFWINLPIGAAVLVALTVFLKLKREDNQYQQMSLKKKLASMDPFGCLTFISAVCCLLLALQWGGQTKPWKSAMIIGLLAGFAGLAILFVCIQLILQDNALIPIHVIRRRSIWTGVIVLFFLGSSNYLISFFMPFWFQSVRNIKPVDSGVNFIPYLLPQIVALVIVGVLVRATGYYVPYMVLGELVCIAGMALLTQLSETTTTVKWASFLVVAGLGMGMAMQLPYTAVQVTLPDEDIPTGNGLAVLFYQLGGATAISFGQTITISTIIEQLPSRIPGLPVDAVLKAGASGLSDLVSSPDALRTLKSIWNTAIDRTMILSVALVAASVPFTLGMEWLSVKKTTKSQVSEAESKNNKQAPGEIGPLSEALSEAPKMA</sequence>
<keyword evidence="2" id="KW-1185">Reference proteome</keyword>
<gene>
    <name evidence="1" type="ORF">BDR25DRAFT_303893</name>
</gene>
<dbReference type="Proteomes" id="UP000799755">
    <property type="component" value="Unassembled WGS sequence"/>
</dbReference>
<organism evidence="1 2">
    <name type="scientific">Lindgomyces ingoldianus</name>
    <dbReference type="NCBI Taxonomy" id="673940"/>
    <lineage>
        <taxon>Eukaryota</taxon>
        <taxon>Fungi</taxon>
        <taxon>Dikarya</taxon>
        <taxon>Ascomycota</taxon>
        <taxon>Pezizomycotina</taxon>
        <taxon>Dothideomycetes</taxon>
        <taxon>Pleosporomycetidae</taxon>
        <taxon>Pleosporales</taxon>
        <taxon>Lindgomycetaceae</taxon>
        <taxon>Lindgomyces</taxon>
    </lineage>
</organism>
<protein>
    <submittedName>
        <fullName evidence="1">MFS general substrate transporter</fullName>
    </submittedName>
</protein>